<dbReference type="EMBL" id="LAYJ01000103">
    <property type="protein sequence ID" value="KKI50633.1"/>
    <property type="molecule type" value="Genomic_DNA"/>
</dbReference>
<dbReference type="PATRIC" id="fig|270498.16.peg.1615"/>
<dbReference type="PIRSF" id="PIRSF000723">
    <property type="entry name" value="Carbamate_kin"/>
    <property type="match status" value="1"/>
</dbReference>
<evidence type="ECO:0000259" key="10">
    <source>
        <dbReference type="Pfam" id="PF00696"/>
    </source>
</evidence>
<keyword evidence="4" id="KW-0056">Arginine metabolism</keyword>
<evidence type="ECO:0000256" key="7">
    <source>
        <dbReference type="ARBA" id="ARBA00048467"/>
    </source>
</evidence>
<dbReference type="GO" id="GO:0008804">
    <property type="term" value="F:carbamate kinase activity"/>
    <property type="evidence" value="ECO:0007669"/>
    <property type="project" value="UniProtKB-UniRule"/>
</dbReference>
<keyword evidence="6 9" id="KW-0418">Kinase</keyword>
<dbReference type="PANTHER" id="PTHR30409:SF1">
    <property type="entry name" value="CARBAMATE KINASE-RELATED"/>
    <property type="match status" value="1"/>
</dbReference>
<dbReference type="NCBIfam" id="NF009007">
    <property type="entry name" value="PRK12352.1"/>
    <property type="match status" value="1"/>
</dbReference>
<evidence type="ECO:0000256" key="3">
    <source>
        <dbReference type="ARBA" id="ARBA00013070"/>
    </source>
</evidence>
<evidence type="ECO:0000313" key="12">
    <source>
        <dbReference type="Proteomes" id="UP000034076"/>
    </source>
</evidence>
<comment type="similarity">
    <text evidence="2 9">Belongs to the carbamate kinase family.</text>
</comment>
<dbReference type="Gene3D" id="3.40.1160.10">
    <property type="entry name" value="Acetylglutamate kinase-like"/>
    <property type="match status" value="1"/>
</dbReference>
<dbReference type="STRING" id="270498.CHK_1927"/>
<dbReference type="OrthoDB" id="9766717at2"/>
<name>A0A0M2NEM8_9FIRM</name>
<proteinExistence type="inferred from homology"/>
<evidence type="ECO:0000256" key="1">
    <source>
        <dbReference type="ARBA" id="ARBA00005118"/>
    </source>
</evidence>
<evidence type="ECO:0000256" key="4">
    <source>
        <dbReference type="ARBA" id="ARBA00022503"/>
    </source>
</evidence>
<keyword evidence="12" id="KW-1185">Reference proteome</keyword>
<evidence type="ECO:0000256" key="9">
    <source>
        <dbReference type="PIRNR" id="PIRNR000723"/>
    </source>
</evidence>
<dbReference type="PANTHER" id="PTHR30409">
    <property type="entry name" value="CARBAMATE KINASE"/>
    <property type="match status" value="1"/>
</dbReference>
<dbReference type="GO" id="GO:0019546">
    <property type="term" value="P:L-arginine deiminase pathway"/>
    <property type="evidence" value="ECO:0007669"/>
    <property type="project" value="TreeGrafter"/>
</dbReference>
<dbReference type="AlphaFoldDB" id="A0A0M2NEM8"/>
<keyword evidence="5 9" id="KW-0808">Transferase</keyword>
<comment type="catalytic activity">
    <reaction evidence="7">
        <text>hydrogencarbonate + NH4(+) + ATP = carbamoyl phosphate + ADP + H2O + H(+)</text>
        <dbReference type="Rhea" id="RHEA:10152"/>
        <dbReference type="ChEBI" id="CHEBI:15377"/>
        <dbReference type="ChEBI" id="CHEBI:15378"/>
        <dbReference type="ChEBI" id="CHEBI:17544"/>
        <dbReference type="ChEBI" id="CHEBI:28938"/>
        <dbReference type="ChEBI" id="CHEBI:30616"/>
        <dbReference type="ChEBI" id="CHEBI:58228"/>
        <dbReference type="ChEBI" id="CHEBI:456216"/>
        <dbReference type="EC" id="2.7.2.2"/>
    </reaction>
</comment>
<dbReference type="SUPFAM" id="SSF53633">
    <property type="entry name" value="Carbamate kinase-like"/>
    <property type="match status" value="1"/>
</dbReference>
<comment type="caution">
    <text evidence="11">The sequence shown here is derived from an EMBL/GenBank/DDBJ whole genome shotgun (WGS) entry which is preliminary data.</text>
</comment>
<dbReference type="GO" id="GO:0005829">
    <property type="term" value="C:cytosol"/>
    <property type="evidence" value="ECO:0007669"/>
    <property type="project" value="TreeGrafter"/>
</dbReference>
<evidence type="ECO:0000256" key="5">
    <source>
        <dbReference type="ARBA" id="ARBA00022679"/>
    </source>
</evidence>
<protein>
    <recommendedName>
        <fullName evidence="3 8">Carbamate kinase</fullName>
    </recommendedName>
</protein>
<dbReference type="Pfam" id="PF00696">
    <property type="entry name" value="AA_kinase"/>
    <property type="match status" value="1"/>
</dbReference>
<dbReference type="NCBIfam" id="TIGR00746">
    <property type="entry name" value="arcC"/>
    <property type="match status" value="1"/>
</dbReference>
<organism evidence="11 12">
    <name type="scientific">Christensenella hongkongensis</name>
    <dbReference type="NCBI Taxonomy" id="270498"/>
    <lineage>
        <taxon>Bacteria</taxon>
        <taxon>Bacillati</taxon>
        <taxon>Bacillota</taxon>
        <taxon>Clostridia</taxon>
        <taxon>Christensenellales</taxon>
        <taxon>Christensenellaceae</taxon>
        <taxon>Christensenella</taxon>
    </lineage>
</organism>
<evidence type="ECO:0000256" key="6">
    <source>
        <dbReference type="ARBA" id="ARBA00022777"/>
    </source>
</evidence>
<sequence>MSRMVIALGGNALGNNPEEQIEKVRYAAKAIVPLILAGNDVIVCHGNGPQVGMINLAFEKGYEGGYTPLMPLAECTAMSQGYIGYHLQQAIDAELVAQGCNDTPVITMLTQVIVDEDDPAFSNPTKPIGGFYDEETAKKLMAETGCKYVEDSGRGWRRVVASPKPVSIYEHMTLDALISDKEVIIAGGGGGIPVIKTETGYHGVAAVVDKDFAAEKLAELVHAEYLFILTAVDRVFINFGKPNQQEIEHMTPDEAQEFIAQQQFAPGSMLPKVQAACEFAKSLPGRKAVIGSLEKAPLALEGKSGTLIEQ</sequence>
<accession>A0A0M2NEM8</accession>
<dbReference type="UniPathway" id="UPA00996">
    <property type="reaction ID" value="UER00366"/>
</dbReference>
<evidence type="ECO:0000256" key="2">
    <source>
        <dbReference type="ARBA" id="ARBA00011066"/>
    </source>
</evidence>
<dbReference type="InterPro" id="IPR036393">
    <property type="entry name" value="AceGlu_kinase-like_sf"/>
</dbReference>
<gene>
    <name evidence="11" type="ORF">CHK_1927</name>
</gene>
<dbReference type="CDD" id="cd04235">
    <property type="entry name" value="AAK_CK"/>
    <property type="match status" value="1"/>
</dbReference>
<dbReference type="InterPro" id="IPR001048">
    <property type="entry name" value="Asp/Glu/Uridylate_kinase"/>
</dbReference>
<dbReference type="Proteomes" id="UP000034076">
    <property type="component" value="Unassembled WGS sequence"/>
</dbReference>
<dbReference type="PRINTS" id="PR01469">
    <property type="entry name" value="CARBMTKINASE"/>
</dbReference>
<reference evidence="11 12" key="1">
    <citation type="submission" date="2015-04" db="EMBL/GenBank/DDBJ databases">
        <title>Draft genome sequence of bacteremic isolate Catabacter hongkongensis type strain HKU16T.</title>
        <authorList>
            <person name="Lau S.K."/>
            <person name="Teng J.L."/>
            <person name="Huang Y."/>
            <person name="Curreem S.O."/>
            <person name="Tsui S.K."/>
            <person name="Woo P.C."/>
        </authorList>
    </citation>
    <scope>NUCLEOTIDE SEQUENCE [LARGE SCALE GENOMIC DNA]</scope>
    <source>
        <strain evidence="11 12">HKU16</strain>
    </source>
</reference>
<evidence type="ECO:0000313" key="11">
    <source>
        <dbReference type="EMBL" id="KKI50633.1"/>
    </source>
</evidence>
<feature type="domain" description="Aspartate/glutamate/uridylate kinase" evidence="10">
    <location>
        <begin position="3"/>
        <end position="290"/>
    </location>
</feature>
<evidence type="ECO:0000256" key="8">
    <source>
        <dbReference type="NCBIfam" id="TIGR00746"/>
    </source>
</evidence>
<dbReference type="FunFam" id="3.40.1160.10:FF:000007">
    <property type="entry name" value="Carbamate kinase"/>
    <property type="match status" value="1"/>
</dbReference>
<comment type="pathway">
    <text evidence="1">Metabolic intermediate metabolism; carbamoyl phosphate degradation; CO(2) and NH(3) from carbamoyl phosphate: step 1/1.</text>
</comment>
<dbReference type="InterPro" id="IPR003964">
    <property type="entry name" value="Carb_kinase"/>
</dbReference>
<dbReference type="RefSeq" id="WP_046443775.1">
    <property type="nucleotide sequence ID" value="NZ_JAXDTA010000215.1"/>
</dbReference>